<proteinExistence type="predicted"/>
<dbReference type="OrthoDB" id="2437656at2759"/>
<comment type="caution">
    <text evidence="1">The sequence shown here is derived from an EMBL/GenBank/DDBJ whole genome shotgun (WGS) entry which is preliminary data.</text>
</comment>
<protein>
    <submittedName>
        <fullName evidence="1">24950_t:CDS:1</fullName>
    </submittedName>
</protein>
<keyword evidence="2" id="KW-1185">Reference proteome</keyword>
<gene>
    <name evidence="1" type="ORF">CPELLU_LOCUS14613</name>
</gene>
<accession>A0A9N9IV20</accession>
<name>A0A9N9IV20_9GLOM</name>
<feature type="non-terminal residue" evidence="1">
    <location>
        <position position="1"/>
    </location>
</feature>
<dbReference type="AlphaFoldDB" id="A0A9N9IV20"/>
<reference evidence="1" key="1">
    <citation type="submission" date="2021-06" db="EMBL/GenBank/DDBJ databases">
        <authorList>
            <person name="Kallberg Y."/>
            <person name="Tangrot J."/>
            <person name="Rosling A."/>
        </authorList>
    </citation>
    <scope>NUCLEOTIDE SEQUENCE</scope>
    <source>
        <strain evidence="1">FL966</strain>
    </source>
</reference>
<dbReference type="EMBL" id="CAJVQA010017600">
    <property type="protein sequence ID" value="CAG8749572.1"/>
    <property type="molecule type" value="Genomic_DNA"/>
</dbReference>
<sequence>KLVKITEVKPRKVYFDGYYKYGYKVKPKDLIKYYWDNKCFKAKTEEVLLEPNKLYSLTSSKVTILSMQCSISALSSINTNRPRKKNINKLFISSLFAKQINLLPSHLNLLKDTILRLKDGTEIIII</sequence>
<evidence type="ECO:0000313" key="2">
    <source>
        <dbReference type="Proteomes" id="UP000789759"/>
    </source>
</evidence>
<organism evidence="1 2">
    <name type="scientific">Cetraspora pellucida</name>
    <dbReference type="NCBI Taxonomy" id="1433469"/>
    <lineage>
        <taxon>Eukaryota</taxon>
        <taxon>Fungi</taxon>
        <taxon>Fungi incertae sedis</taxon>
        <taxon>Mucoromycota</taxon>
        <taxon>Glomeromycotina</taxon>
        <taxon>Glomeromycetes</taxon>
        <taxon>Diversisporales</taxon>
        <taxon>Gigasporaceae</taxon>
        <taxon>Cetraspora</taxon>
    </lineage>
</organism>
<dbReference type="Proteomes" id="UP000789759">
    <property type="component" value="Unassembled WGS sequence"/>
</dbReference>
<evidence type="ECO:0000313" key="1">
    <source>
        <dbReference type="EMBL" id="CAG8749572.1"/>
    </source>
</evidence>